<dbReference type="Proteomes" id="UP000265419">
    <property type="component" value="Unassembled WGS sequence"/>
</dbReference>
<evidence type="ECO:0000259" key="8">
    <source>
        <dbReference type="Pfam" id="PF02551"/>
    </source>
</evidence>
<organism evidence="10 11">
    <name type="scientific">Galactobacter valiniphilus</name>
    <dbReference type="NCBI Taxonomy" id="2676122"/>
    <lineage>
        <taxon>Bacteria</taxon>
        <taxon>Bacillati</taxon>
        <taxon>Actinomycetota</taxon>
        <taxon>Actinomycetes</taxon>
        <taxon>Micrococcales</taxon>
        <taxon>Micrococcaceae</taxon>
        <taxon>Galactobacter</taxon>
    </lineage>
</organism>
<dbReference type="PANTHER" id="PTHR11066">
    <property type="entry name" value="ACYL-COA THIOESTERASE"/>
    <property type="match status" value="1"/>
</dbReference>
<evidence type="ECO:0000256" key="6">
    <source>
        <dbReference type="ARBA" id="ARBA00071120"/>
    </source>
</evidence>
<dbReference type="EMBL" id="QQXK01000019">
    <property type="protein sequence ID" value="RII41925.1"/>
    <property type="molecule type" value="Genomic_DNA"/>
</dbReference>
<evidence type="ECO:0000259" key="9">
    <source>
        <dbReference type="Pfam" id="PF13622"/>
    </source>
</evidence>
<dbReference type="GO" id="GO:0047617">
    <property type="term" value="F:fatty acyl-CoA hydrolase activity"/>
    <property type="evidence" value="ECO:0007669"/>
    <property type="project" value="UniProtKB-EC"/>
</dbReference>
<dbReference type="GO" id="GO:0009062">
    <property type="term" value="P:fatty acid catabolic process"/>
    <property type="evidence" value="ECO:0007669"/>
    <property type="project" value="TreeGrafter"/>
</dbReference>
<feature type="domain" description="Acyl-CoA thioesterase-like N-terminal HotDog" evidence="9">
    <location>
        <begin position="37"/>
        <end position="112"/>
    </location>
</feature>
<keyword evidence="3" id="KW-0378">Hydrolase</keyword>
<dbReference type="InterPro" id="IPR029069">
    <property type="entry name" value="HotDog_dom_sf"/>
</dbReference>
<keyword evidence="11" id="KW-1185">Reference proteome</keyword>
<gene>
    <name evidence="10" type="ORF">DWB68_10385</name>
</gene>
<proteinExistence type="inferred from homology"/>
<dbReference type="CDD" id="cd03444">
    <property type="entry name" value="Thioesterase_II_repeat1"/>
    <property type="match status" value="1"/>
</dbReference>
<dbReference type="Pfam" id="PF02551">
    <property type="entry name" value="Acyl_CoA_thio"/>
    <property type="match status" value="1"/>
</dbReference>
<dbReference type="FunFam" id="2.40.160.210:FF:000001">
    <property type="entry name" value="Acyl-CoA thioesterase II"/>
    <property type="match status" value="1"/>
</dbReference>
<dbReference type="Gene3D" id="2.40.160.210">
    <property type="entry name" value="Acyl-CoA thioesterase, double hotdog domain"/>
    <property type="match status" value="1"/>
</dbReference>
<evidence type="ECO:0000256" key="2">
    <source>
        <dbReference type="ARBA" id="ARBA00011881"/>
    </source>
</evidence>
<dbReference type="InterPro" id="IPR003703">
    <property type="entry name" value="Acyl_CoA_thio"/>
</dbReference>
<protein>
    <recommendedName>
        <fullName evidence="6">Acyl-CoA thioesterase 2</fullName>
    </recommendedName>
    <alternativeName>
        <fullName evidence="7">Thioesterase II</fullName>
    </alternativeName>
</protein>
<comment type="caution">
    <text evidence="10">The sequence shown here is derived from an EMBL/GenBank/DDBJ whole genome shotgun (WGS) entry which is preliminary data.</text>
</comment>
<dbReference type="AlphaFoldDB" id="A0A399J8P7"/>
<evidence type="ECO:0000256" key="7">
    <source>
        <dbReference type="ARBA" id="ARBA00079653"/>
    </source>
</evidence>
<evidence type="ECO:0000313" key="11">
    <source>
        <dbReference type="Proteomes" id="UP000265419"/>
    </source>
</evidence>
<evidence type="ECO:0000256" key="1">
    <source>
        <dbReference type="ARBA" id="ARBA00006538"/>
    </source>
</evidence>
<dbReference type="InterPro" id="IPR025652">
    <property type="entry name" value="TesB_C"/>
</dbReference>
<sequence length="289" mass="32071">MTSTTQLLRGLLDLDSVGARTTEDIYVGHTPSLGPKRVFGGQVLAQSVIAAARTVDEDRPIHSLHGYFLRPGDPDTPITYGVERLRDGRSFSARRVHAYQDGAPILSMIASFELPGEGINFQDEMPANVPDPESLPSAAEELGGIDHPMARMWAEHRPFDMRYPDGSLYLSSPAHPERNLVWMKTKEHFGDNPLEHQAALAYGSDFTLIETALRRAGTNWLTSGSSIASLDHAMWWHRPARVDEWLLFVQHATSAQGARALIKASVFDREGQLVATVLQEGMIRPPRQR</sequence>
<comment type="similarity">
    <text evidence="1">Belongs to the C/M/P thioester hydrolase family.</text>
</comment>
<name>A0A399J8P7_9MICC</name>
<comment type="catalytic activity">
    <reaction evidence="5">
        <text>a fatty acyl-CoA + H2O = a fatty acid + CoA + H(+)</text>
        <dbReference type="Rhea" id="RHEA:16781"/>
        <dbReference type="ChEBI" id="CHEBI:15377"/>
        <dbReference type="ChEBI" id="CHEBI:15378"/>
        <dbReference type="ChEBI" id="CHEBI:28868"/>
        <dbReference type="ChEBI" id="CHEBI:57287"/>
        <dbReference type="ChEBI" id="CHEBI:77636"/>
        <dbReference type="EC" id="3.1.2.20"/>
    </reaction>
    <physiologicalReaction direction="left-to-right" evidence="5">
        <dbReference type="Rhea" id="RHEA:16782"/>
    </physiologicalReaction>
</comment>
<dbReference type="CDD" id="cd03445">
    <property type="entry name" value="Thioesterase_II_repeat2"/>
    <property type="match status" value="1"/>
</dbReference>
<feature type="domain" description="Acyl-CoA thioesterase 2 C-terminal" evidence="8">
    <location>
        <begin position="179"/>
        <end position="282"/>
    </location>
</feature>
<dbReference type="InterPro" id="IPR042171">
    <property type="entry name" value="Acyl-CoA_hotdog"/>
</dbReference>
<dbReference type="SUPFAM" id="SSF54637">
    <property type="entry name" value="Thioesterase/thiol ester dehydrase-isomerase"/>
    <property type="match status" value="2"/>
</dbReference>
<dbReference type="GO" id="GO:0006637">
    <property type="term" value="P:acyl-CoA metabolic process"/>
    <property type="evidence" value="ECO:0007669"/>
    <property type="project" value="InterPro"/>
</dbReference>
<comment type="subunit">
    <text evidence="2">Homotetramer.</text>
</comment>
<dbReference type="RefSeq" id="WP_119425075.1">
    <property type="nucleotide sequence ID" value="NZ_JBHOFJ010000009.1"/>
</dbReference>
<evidence type="ECO:0000256" key="5">
    <source>
        <dbReference type="ARBA" id="ARBA00050943"/>
    </source>
</evidence>
<accession>A0A399J8P7</accession>
<dbReference type="PANTHER" id="PTHR11066:SF34">
    <property type="entry name" value="ACYL-COENZYME A THIOESTERASE 8"/>
    <property type="match status" value="1"/>
</dbReference>
<dbReference type="InterPro" id="IPR049449">
    <property type="entry name" value="TesB_ACOT8-like_N"/>
</dbReference>
<evidence type="ECO:0000313" key="10">
    <source>
        <dbReference type="EMBL" id="RII41925.1"/>
    </source>
</evidence>
<keyword evidence="4" id="KW-0443">Lipid metabolism</keyword>
<reference evidence="10 11" key="1">
    <citation type="submission" date="2018-07" db="EMBL/GenBank/DDBJ databases">
        <title>Arthrobacter sp. nov., isolated from raw cow's milk with high bacterial count.</title>
        <authorList>
            <person name="Hahne J."/>
            <person name="Isele D."/>
            <person name="Lipski A."/>
        </authorList>
    </citation>
    <scope>NUCLEOTIDE SEQUENCE [LARGE SCALE GENOMIC DNA]</scope>
    <source>
        <strain evidence="10 11">JZ R-35</strain>
    </source>
</reference>
<evidence type="ECO:0000256" key="4">
    <source>
        <dbReference type="ARBA" id="ARBA00023098"/>
    </source>
</evidence>
<dbReference type="Pfam" id="PF13622">
    <property type="entry name" value="4HBT_3"/>
    <property type="match status" value="1"/>
</dbReference>
<evidence type="ECO:0000256" key="3">
    <source>
        <dbReference type="ARBA" id="ARBA00022801"/>
    </source>
</evidence>